<feature type="region of interest" description="Disordered" evidence="3">
    <location>
        <begin position="1"/>
        <end position="54"/>
    </location>
</feature>
<dbReference type="InterPro" id="IPR002110">
    <property type="entry name" value="Ankyrin_rpt"/>
</dbReference>
<dbReference type="SUPFAM" id="SSF48403">
    <property type="entry name" value="Ankyrin repeat"/>
    <property type="match status" value="1"/>
</dbReference>
<dbReference type="PROSITE" id="PS50297">
    <property type="entry name" value="ANK_REP_REGION"/>
    <property type="match status" value="1"/>
</dbReference>
<dbReference type="Gene3D" id="1.25.40.20">
    <property type="entry name" value="Ankyrin repeat-containing domain"/>
    <property type="match status" value="1"/>
</dbReference>
<feature type="repeat" description="ANK" evidence="1">
    <location>
        <begin position="132"/>
        <end position="166"/>
    </location>
</feature>
<dbReference type="Proteomes" id="UP001273209">
    <property type="component" value="Unassembled WGS sequence"/>
</dbReference>
<reference evidence="4" key="1">
    <citation type="submission" date="2023-11" db="EMBL/GenBank/DDBJ databases">
        <title>The genome sequences of three competitors of mushroom-forming fungi.</title>
        <authorList>
            <person name="Beijen E."/>
            <person name="Ohm R.A."/>
        </authorList>
    </citation>
    <scope>NUCLEOTIDE SEQUENCE</scope>
    <source>
        <strain evidence="4">CBS 100526</strain>
    </source>
</reference>
<dbReference type="GeneID" id="87915689"/>
<feature type="coiled-coil region" evidence="2">
    <location>
        <begin position="72"/>
        <end position="113"/>
    </location>
</feature>
<name>A0AAE1IHX0_9HYPO</name>
<dbReference type="AlphaFoldDB" id="A0AAE1IHX0"/>
<protein>
    <recommendedName>
        <fullName evidence="6">Ankyrin repeat protein</fullName>
    </recommendedName>
</protein>
<dbReference type="RefSeq" id="XP_062759226.1">
    <property type="nucleotide sequence ID" value="XM_062895784.1"/>
</dbReference>
<evidence type="ECO:0000256" key="1">
    <source>
        <dbReference type="PROSITE-ProRule" id="PRU00023"/>
    </source>
</evidence>
<dbReference type="PROSITE" id="PS50088">
    <property type="entry name" value="ANK_REPEAT"/>
    <property type="match status" value="1"/>
</dbReference>
<keyword evidence="1" id="KW-0040">ANK repeat</keyword>
<evidence type="ECO:0000256" key="2">
    <source>
        <dbReference type="SAM" id="Coils"/>
    </source>
</evidence>
<sequence length="195" mass="22121">MDSLFTKAAEEQIRDGDMAQPDCGPQRDLMGSIERKDCQVSELGTQLESDRKKYEDNIRQKDEILERQAGEILELRSKEQTERQAKEQAEQQIKEQAEQYVKEKAERRAKEKAARSKARAQLMGNIEAKDDDGNTPLISATRMGNGNADVVIVLLDRGADVDVEDEYGIIPAKFTSLMICITAYVRWLHLIYTIA</sequence>
<dbReference type="EMBL" id="JAWRVG010000004">
    <property type="protein sequence ID" value="KAK4082797.1"/>
    <property type="molecule type" value="Genomic_DNA"/>
</dbReference>
<organism evidence="4 5">
    <name type="scientific">Trichoderma aggressivum f. europaeum</name>
    <dbReference type="NCBI Taxonomy" id="173218"/>
    <lineage>
        <taxon>Eukaryota</taxon>
        <taxon>Fungi</taxon>
        <taxon>Dikarya</taxon>
        <taxon>Ascomycota</taxon>
        <taxon>Pezizomycotina</taxon>
        <taxon>Sordariomycetes</taxon>
        <taxon>Hypocreomycetidae</taxon>
        <taxon>Hypocreales</taxon>
        <taxon>Hypocreaceae</taxon>
        <taxon>Trichoderma</taxon>
    </lineage>
</organism>
<evidence type="ECO:0008006" key="6">
    <source>
        <dbReference type="Google" id="ProtNLM"/>
    </source>
</evidence>
<feature type="compositionally biased region" description="Basic and acidic residues" evidence="3">
    <location>
        <begin position="8"/>
        <end position="17"/>
    </location>
</feature>
<dbReference type="SMART" id="SM00248">
    <property type="entry name" value="ANK"/>
    <property type="match status" value="1"/>
</dbReference>
<comment type="caution">
    <text evidence="4">The sequence shown here is derived from an EMBL/GenBank/DDBJ whole genome shotgun (WGS) entry which is preliminary data.</text>
</comment>
<keyword evidence="5" id="KW-1185">Reference proteome</keyword>
<evidence type="ECO:0000256" key="3">
    <source>
        <dbReference type="SAM" id="MobiDB-lite"/>
    </source>
</evidence>
<dbReference type="InterPro" id="IPR036770">
    <property type="entry name" value="Ankyrin_rpt-contain_sf"/>
</dbReference>
<keyword evidence="2" id="KW-0175">Coiled coil</keyword>
<dbReference type="Pfam" id="PF00023">
    <property type="entry name" value="Ank"/>
    <property type="match status" value="1"/>
</dbReference>
<proteinExistence type="predicted"/>
<evidence type="ECO:0000313" key="5">
    <source>
        <dbReference type="Proteomes" id="UP001273209"/>
    </source>
</evidence>
<gene>
    <name evidence="4" type="ORF">Triagg1_1687</name>
</gene>
<evidence type="ECO:0000313" key="4">
    <source>
        <dbReference type="EMBL" id="KAK4082797.1"/>
    </source>
</evidence>
<accession>A0AAE1IHX0</accession>